<accession>A0AA39LR61</accession>
<dbReference type="Proteomes" id="UP001175271">
    <property type="component" value="Unassembled WGS sequence"/>
</dbReference>
<name>A0AA39LR61_9BILA</name>
<evidence type="ECO:0000313" key="2">
    <source>
        <dbReference type="EMBL" id="KAK0407056.1"/>
    </source>
</evidence>
<gene>
    <name evidence="2" type="ORF">QR680_018971</name>
</gene>
<reference evidence="2" key="1">
    <citation type="submission" date="2023-06" db="EMBL/GenBank/DDBJ databases">
        <title>Genomic analysis of the entomopathogenic nematode Steinernema hermaphroditum.</title>
        <authorList>
            <person name="Schwarz E.M."/>
            <person name="Heppert J.K."/>
            <person name="Baniya A."/>
            <person name="Schwartz H.T."/>
            <person name="Tan C.-H."/>
            <person name="Antoshechkin I."/>
            <person name="Sternberg P.W."/>
            <person name="Goodrich-Blair H."/>
            <person name="Dillman A.R."/>
        </authorList>
    </citation>
    <scope>NUCLEOTIDE SEQUENCE</scope>
    <source>
        <strain evidence="2">PS9179</strain>
        <tissue evidence="2">Whole animal</tissue>
    </source>
</reference>
<evidence type="ECO:0000256" key="1">
    <source>
        <dbReference type="SAM" id="MobiDB-lite"/>
    </source>
</evidence>
<sequence>MPQQLSSQENSKRSRKSSSNVFEEFVRLADDSELMTVVTGHTRAYFFSTLDSWMYLERDAESNLDTLYIVRENADGVQIPGMELARGTDSEATSTPPSDADSTLSSTSAEAANLMSLARRTTDFEVVNFALQELHHLKLSNRQVERLGYIPFVVECVQRKAVSRETADLILPRFRKKEWTPVKNKKKKKQLNAVEEPPKEKIVLKISLGQKRSSTVFRSPEGDRMHSPSERESDVSAPVCVN</sequence>
<comment type="caution">
    <text evidence="2">The sequence shown here is derived from an EMBL/GenBank/DDBJ whole genome shotgun (WGS) entry which is preliminary data.</text>
</comment>
<feature type="region of interest" description="Disordered" evidence="1">
    <location>
        <begin position="86"/>
        <end position="105"/>
    </location>
</feature>
<feature type="region of interest" description="Disordered" evidence="1">
    <location>
        <begin position="210"/>
        <end position="242"/>
    </location>
</feature>
<protein>
    <submittedName>
        <fullName evidence="2">Uncharacterized protein</fullName>
    </submittedName>
</protein>
<organism evidence="2 3">
    <name type="scientific">Steinernema hermaphroditum</name>
    <dbReference type="NCBI Taxonomy" id="289476"/>
    <lineage>
        <taxon>Eukaryota</taxon>
        <taxon>Metazoa</taxon>
        <taxon>Ecdysozoa</taxon>
        <taxon>Nematoda</taxon>
        <taxon>Chromadorea</taxon>
        <taxon>Rhabditida</taxon>
        <taxon>Tylenchina</taxon>
        <taxon>Panagrolaimomorpha</taxon>
        <taxon>Strongyloidoidea</taxon>
        <taxon>Steinernematidae</taxon>
        <taxon>Steinernema</taxon>
    </lineage>
</organism>
<evidence type="ECO:0000313" key="3">
    <source>
        <dbReference type="Proteomes" id="UP001175271"/>
    </source>
</evidence>
<feature type="compositionally biased region" description="Low complexity" evidence="1">
    <location>
        <begin position="92"/>
        <end position="105"/>
    </location>
</feature>
<dbReference type="EMBL" id="JAUCMV010000004">
    <property type="protein sequence ID" value="KAK0407056.1"/>
    <property type="molecule type" value="Genomic_DNA"/>
</dbReference>
<feature type="compositionally biased region" description="Basic and acidic residues" evidence="1">
    <location>
        <begin position="220"/>
        <end position="234"/>
    </location>
</feature>
<dbReference type="AlphaFoldDB" id="A0AA39LR61"/>
<proteinExistence type="predicted"/>
<keyword evidence="3" id="KW-1185">Reference proteome</keyword>